<evidence type="ECO:0000256" key="3">
    <source>
        <dbReference type="ARBA" id="ARBA00022692"/>
    </source>
</evidence>
<dbReference type="InterPro" id="IPR012506">
    <property type="entry name" value="TMEM86B-like"/>
</dbReference>
<keyword evidence="3 9" id="KW-0812">Transmembrane</keyword>
<dbReference type="Pfam" id="PF07947">
    <property type="entry name" value="YhhN"/>
    <property type="match status" value="1"/>
</dbReference>
<proteinExistence type="inferred from homology"/>
<keyword evidence="5 9" id="KW-0472">Membrane</keyword>
<dbReference type="Proteomes" id="UP000075880">
    <property type="component" value="Unassembled WGS sequence"/>
</dbReference>
<evidence type="ECO:0000256" key="6">
    <source>
        <dbReference type="ARBA" id="ARBA00035673"/>
    </source>
</evidence>
<evidence type="ECO:0000256" key="4">
    <source>
        <dbReference type="ARBA" id="ARBA00022989"/>
    </source>
</evidence>
<comment type="similarity">
    <text evidence="2">Belongs to the TMEM86 family.</text>
</comment>
<evidence type="ECO:0000256" key="9">
    <source>
        <dbReference type="SAM" id="Phobius"/>
    </source>
</evidence>
<dbReference type="PANTHER" id="PTHR31885:SF6">
    <property type="entry name" value="GH04784P"/>
    <property type="match status" value="1"/>
</dbReference>
<accession>A0AAG5DRB3</accession>
<comment type="catalytic activity">
    <reaction evidence="8">
        <text>a 1-O-(1Z-alkenyl)-sn-glycero-3-phosphocholine + H2O = a 2,3-saturated aldehyde + sn-glycerol 3-phosphocholine</text>
        <dbReference type="Rhea" id="RHEA:22544"/>
        <dbReference type="ChEBI" id="CHEBI:15377"/>
        <dbReference type="ChEBI" id="CHEBI:16870"/>
        <dbReference type="ChEBI" id="CHEBI:73359"/>
        <dbReference type="ChEBI" id="CHEBI:77287"/>
        <dbReference type="EC" id="3.3.2.2"/>
    </reaction>
</comment>
<dbReference type="AlphaFoldDB" id="A0AAG5DRB3"/>
<dbReference type="EnsemblMetazoa" id="ENSAATROPT014630">
    <property type="protein sequence ID" value="ENSAATROPP013324"/>
    <property type="gene ID" value="ENSAATROPG011871"/>
</dbReference>
<organism evidence="10 11">
    <name type="scientific">Anopheles atroparvus</name>
    <name type="common">European mosquito</name>
    <dbReference type="NCBI Taxonomy" id="41427"/>
    <lineage>
        <taxon>Eukaryota</taxon>
        <taxon>Metazoa</taxon>
        <taxon>Ecdysozoa</taxon>
        <taxon>Arthropoda</taxon>
        <taxon>Hexapoda</taxon>
        <taxon>Insecta</taxon>
        <taxon>Pterygota</taxon>
        <taxon>Neoptera</taxon>
        <taxon>Endopterygota</taxon>
        <taxon>Diptera</taxon>
        <taxon>Nematocera</taxon>
        <taxon>Culicoidea</taxon>
        <taxon>Culicidae</taxon>
        <taxon>Anophelinae</taxon>
        <taxon>Anopheles</taxon>
    </lineage>
</organism>
<comment type="subcellular location">
    <subcellularLocation>
        <location evidence="1">Membrane</location>
        <topology evidence="1">Multi-pass membrane protein</topology>
    </subcellularLocation>
</comment>
<evidence type="ECO:0000256" key="2">
    <source>
        <dbReference type="ARBA" id="ARBA00007375"/>
    </source>
</evidence>
<protein>
    <recommendedName>
        <fullName evidence="6">lysoplasmalogenase</fullName>
        <ecNumber evidence="6">3.3.2.2</ecNumber>
    </recommendedName>
</protein>
<feature type="transmembrane region" description="Helical" evidence="9">
    <location>
        <begin position="203"/>
        <end position="224"/>
    </location>
</feature>
<keyword evidence="4 9" id="KW-1133">Transmembrane helix</keyword>
<dbReference type="GO" id="GO:0016020">
    <property type="term" value="C:membrane"/>
    <property type="evidence" value="ECO:0007669"/>
    <property type="project" value="UniProtKB-SubCell"/>
</dbReference>
<sequence>MTQSDISKNENSNIAKLIPFIVTILLYFSLIYHTEPSTIPSTVLKCMPIYSLLFFVLLTDFKHAKAKQYKTRILSGLLFSSFGDLLLNYDLFEAGMGAFGMAQVFYILAFGMKPLKVWIGVLLYTCGFLATSLFYGNLNSVIKICLPFYAVLLLTMCWRSLARIENTRNPLKLICGLCCVLFVISDGIIAFDKFFMPINAAQTYIMITYYVAQVGIAFSINDFHTLDSTINTKRSPKTLYR</sequence>
<evidence type="ECO:0000313" key="11">
    <source>
        <dbReference type="Proteomes" id="UP000075880"/>
    </source>
</evidence>
<feature type="transmembrane region" description="Helical" evidence="9">
    <location>
        <begin position="94"/>
        <end position="110"/>
    </location>
</feature>
<evidence type="ECO:0000256" key="1">
    <source>
        <dbReference type="ARBA" id="ARBA00004141"/>
    </source>
</evidence>
<evidence type="ECO:0000313" key="10">
    <source>
        <dbReference type="EnsemblMetazoa" id="ENSAATROPP013324"/>
    </source>
</evidence>
<evidence type="ECO:0000256" key="7">
    <source>
        <dbReference type="ARBA" id="ARBA00049458"/>
    </source>
</evidence>
<dbReference type="EC" id="3.3.2.2" evidence="6"/>
<evidence type="ECO:0000256" key="8">
    <source>
        <dbReference type="ARBA" id="ARBA00049560"/>
    </source>
</evidence>
<dbReference type="GO" id="GO:0047408">
    <property type="term" value="F:alkenylglycerophosphocholine hydrolase activity"/>
    <property type="evidence" value="ECO:0007669"/>
    <property type="project" value="UniProtKB-EC"/>
</dbReference>
<feature type="transmembrane region" description="Helical" evidence="9">
    <location>
        <begin position="117"/>
        <end position="135"/>
    </location>
</feature>
<feature type="transmembrane region" description="Helical" evidence="9">
    <location>
        <begin position="173"/>
        <end position="191"/>
    </location>
</feature>
<comment type="catalytic activity">
    <reaction evidence="7">
        <text>a 1-O-(1Z-alkenyl)-sn-glycero-3-phosphoethanolamine + H2O = a 2,3-saturated aldehyde + sn-glycero-3-phosphoethanolamine</text>
        <dbReference type="Rhea" id="RHEA:16905"/>
        <dbReference type="ChEBI" id="CHEBI:15377"/>
        <dbReference type="ChEBI" id="CHEBI:73359"/>
        <dbReference type="ChEBI" id="CHEBI:77288"/>
        <dbReference type="ChEBI" id="CHEBI:143890"/>
        <dbReference type="EC" id="3.3.2.2"/>
    </reaction>
</comment>
<name>A0AAG5DRB3_ANOAO</name>
<reference evidence="10" key="1">
    <citation type="submission" date="2024-04" db="UniProtKB">
        <authorList>
            <consortium name="EnsemblMetazoa"/>
        </authorList>
    </citation>
    <scope>IDENTIFICATION</scope>
    <source>
        <strain evidence="10">EBRO</strain>
    </source>
</reference>
<feature type="transmembrane region" description="Helical" evidence="9">
    <location>
        <begin position="141"/>
        <end position="161"/>
    </location>
</feature>
<evidence type="ECO:0000256" key="5">
    <source>
        <dbReference type="ARBA" id="ARBA00023136"/>
    </source>
</evidence>
<feature type="transmembrane region" description="Helical" evidence="9">
    <location>
        <begin position="12"/>
        <end position="32"/>
    </location>
</feature>
<keyword evidence="11" id="KW-1185">Reference proteome</keyword>
<dbReference type="PANTHER" id="PTHR31885">
    <property type="entry name" value="GH04784P"/>
    <property type="match status" value="1"/>
</dbReference>